<organism evidence="3">
    <name type="scientific">Longilinea arvoryzae</name>
    <dbReference type="NCBI Taxonomy" id="360412"/>
    <lineage>
        <taxon>Bacteria</taxon>
        <taxon>Bacillati</taxon>
        <taxon>Chloroflexota</taxon>
        <taxon>Anaerolineae</taxon>
        <taxon>Anaerolineales</taxon>
        <taxon>Anaerolineaceae</taxon>
        <taxon>Longilinea</taxon>
    </lineage>
</organism>
<evidence type="ECO:0000313" key="4">
    <source>
        <dbReference type="Proteomes" id="UP000055060"/>
    </source>
</evidence>
<comment type="similarity">
    <text evidence="1">Belongs to the TolB family.</text>
</comment>
<dbReference type="AlphaFoldDB" id="A0A0S7BBT0"/>
<name>A0A0S7BBT0_9CHLR</name>
<protein>
    <submittedName>
        <fullName evidence="3">Periplasmic component of the Tol biopolymer transport system</fullName>
    </submittedName>
</protein>
<keyword evidence="2" id="KW-0812">Transmembrane</keyword>
<keyword evidence="4" id="KW-1185">Reference proteome</keyword>
<dbReference type="PANTHER" id="PTHR36842:SF1">
    <property type="entry name" value="PROTEIN TOLB"/>
    <property type="match status" value="1"/>
</dbReference>
<dbReference type="InterPro" id="IPR011659">
    <property type="entry name" value="WD40"/>
</dbReference>
<reference evidence="3" key="1">
    <citation type="submission" date="2015-07" db="EMBL/GenBank/DDBJ databases">
        <title>Draft Genome Sequences of Anaerolinea thermolimosa IMO-1, Bellilinea caldifistulae GOMI-1, Leptolinea tardivitalis YMTK-2, Levilinea saccharolytica KIBI-1,Longilinea arvoryzae KOME-1, Previously Described as Members of the Anaerolineaceae (Chloroflexi).</title>
        <authorList>
            <person name="Sekiguchi Y."/>
            <person name="Ohashi A."/>
            <person name="Matsuura N."/>
            <person name="Tourlousse M.D."/>
        </authorList>
    </citation>
    <scope>NUCLEOTIDE SEQUENCE [LARGE SCALE GENOMIC DNA]</scope>
    <source>
        <strain evidence="3">KOME-1</strain>
    </source>
</reference>
<dbReference type="Pfam" id="PF07676">
    <property type="entry name" value="PD40"/>
    <property type="match status" value="1"/>
</dbReference>
<feature type="transmembrane region" description="Helical" evidence="2">
    <location>
        <begin position="48"/>
        <end position="68"/>
    </location>
</feature>
<proteinExistence type="inferred from homology"/>
<evidence type="ECO:0000256" key="2">
    <source>
        <dbReference type="SAM" id="Phobius"/>
    </source>
</evidence>
<dbReference type="EMBL" id="DF967972">
    <property type="protein sequence ID" value="GAP12717.1"/>
    <property type="molecule type" value="Genomic_DNA"/>
</dbReference>
<sequence length="770" mass="82076">MKSNNPYLVLEEISDEHVPQDVNVLPDVLAKIQNGNMKSMKTKRKTSLTILTLMAALIIALPGTVFGMRAMLGFIPGIGLVEQSESLRTLAEPVSNTRDGFTLTVENAVLDSEHTLITYSVEGPFEGGAVQSDGSLSDVCYDAAELRLPDGTVYQVPGGFPDETWTTGYRVQYSYPALPATVDQATLFLTCLHAMPAGQGPENWDMPLAFVPGTSKLTVYPLDSQTELPAESETVGANAGINLAVDSVIPLPDGQQLVQIRLDWRNRPEISGVSVDSKSVSIFDANGQAVAFEPSSEATDPNREDLLSAVYGFKTAPIEAGAPARFVIEGGVQVNYITSDYAAPFASFTFDPTSNPQADQIWELNQDLQIDGRQLRILSVAVTEKEGNASLSVEMTSSDGIVSAAVVDPQRLPVSGGGSENNPASDSVQPFWSSLNYDGGLPEGPITVAIVGYSIRISGPMSVEWTPAAVDSAASALTAQPQAACLSESDWQAAQTGSVSIPDELNGKVLYEAYDTEASANPLSLARLDGSQNQLLIEDGSNASISPDGKRVVYTDAQGGLFIYDLSTGVSEPIPGASSNSGIVQPFWSPDGKQIGFTGTPDGSSPNLYLTNLDGANPRLLANGEALKLMQGWMPDGRILYVTMDENGPVLKLIDPQSGETQTLFNVPQLTTPVAVVSDGDRLAINWLDEASGKQTLYVFSADGSQRKALLELNAEATVRSMHWSPDGNWLLIDLAWTAGGENTQALVKVDTCQIVPVTHLEGKVLDWLP</sequence>
<keyword evidence="2" id="KW-0472">Membrane</keyword>
<dbReference type="PANTHER" id="PTHR36842">
    <property type="entry name" value="PROTEIN TOLB HOMOLOG"/>
    <property type="match status" value="1"/>
</dbReference>
<gene>
    <name evidence="3" type="ORF">LARV_00453</name>
</gene>
<dbReference type="SUPFAM" id="SSF69304">
    <property type="entry name" value="Tricorn protease N-terminal domain"/>
    <property type="match status" value="1"/>
</dbReference>
<keyword evidence="2" id="KW-1133">Transmembrane helix</keyword>
<accession>A0A0S7BBT0</accession>
<dbReference type="InterPro" id="IPR011042">
    <property type="entry name" value="6-blade_b-propeller_TolB-like"/>
</dbReference>
<dbReference type="STRING" id="360412.LARV_00453"/>
<dbReference type="OrthoDB" id="108903at2"/>
<dbReference type="Proteomes" id="UP000055060">
    <property type="component" value="Unassembled WGS sequence"/>
</dbReference>
<evidence type="ECO:0000256" key="1">
    <source>
        <dbReference type="ARBA" id="ARBA00009820"/>
    </source>
</evidence>
<evidence type="ECO:0000313" key="3">
    <source>
        <dbReference type="EMBL" id="GAP12717.1"/>
    </source>
</evidence>
<dbReference type="Gene3D" id="2.120.10.30">
    <property type="entry name" value="TolB, C-terminal domain"/>
    <property type="match status" value="1"/>
</dbReference>
<dbReference type="RefSeq" id="WP_075072123.1">
    <property type="nucleotide sequence ID" value="NZ_DF967972.1"/>
</dbReference>